<dbReference type="InterPro" id="IPR004223">
    <property type="entry name" value="VitB12-dep_Met_synth_activ_dom"/>
</dbReference>
<sequence>VSRSVLGNEGFQGYPVAYGDFNSDEVADVFTVFEYDKYFELRILFGFVEAPFLRDLNVSCRFNSSKHHAMGKYFMTGDFDGDGALDVLYSYPKSHKSIEKFISFILWGDTNSLDCNSHLGPPLKSDDQPVAIDYNNDLVPDLFYTINGTKYIWKNKNRKNETIACDTYFDDVFCSNKTVISMPITSSYVDINRDSYSDFVVGLNESIVACDERVGQKVKCRNLANYPQNFSRIGQIIFSDIGRTGYLNMLLPACEDDNNCKIFWFVNGKFQDTKIDFSFEDNTWSFISPKLNFVFSNTFFLRSGDFDMDGYPDFLISLMNNKKMFRTFLLANVPATSNFLINQRKLVIQYDQFDFLKDVVLASFFDSSQNGNLDIFAVSGNNTHFTRVFKPVMDEDIYFVKVTVVSGIRNESLTNNIQTMKKLKYYGSHIIGVSISYDTKTLEDVYQKSIAVQNQKSAYMCLEMPYVVFGLERTRELIDNLNISLVGLSRSWQKTFPNSQVIVLPLGLENTKNWKIVLFLTPNRLIYYIALLIVTVFAGIVLLLQWKERRE</sequence>
<accession>A0A1B6GBE2</accession>
<dbReference type="PANTHER" id="PTHR13412">
    <property type="entry name" value="T-CELL IMMUNOMODULATORY PROTEIN HOMOLOG"/>
    <property type="match status" value="1"/>
</dbReference>
<evidence type="ECO:0000256" key="2">
    <source>
        <dbReference type="ARBA" id="ARBA00006496"/>
    </source>
</evidence>
<evidence type="ECO:0000256" key="5">
    <source>
        <dbReference type="ARBA" id="ARBA00023136"/>
    </source>
</evidence>
<dbReference type="InterPro" id="IPR057089">
    <property type="entry name" value="C2_TIP"/>
</dbReference>
<keyword evidence="7" id="KW-0489">Methyltransferase</keyword>
<dbReference type="GO" id="GO:0032259">
    <property type="term" value="P:methylation"/>
    <property type="evidence" value="ECO:0007669"/>
    <property type="project" value="UniProtKB-KW"/>
</dbReference>
<dbReference type="Pfam" id="PF23122">
    <property type="entry name" value="C2_ITFG1"/>
    <property type="match status" value="1"/>
</dbReference>
<keyword evidence="6" id="KW-0325">Glycoprotein</keyword>
<gene>
    <name evidence="10" type="ORF">g.45150</name>
</gene>
<proteinExistence type="inferred from homology"/>
<evidence type="ECO:0000256" key="6">
    <source>
        <dbReference type="ARBA" id="ARBA00023180"/>
    </source>
</evidence>
<comment type="subcellular location">
    <subcellularLocation>
        <location evidence="1">Membrane</location>
        <topology evidence="1">Single-pass type I membrane protein</topology>
    </subcellularLocation>
</comment>
<dbReference type="GO" id="GO:0008705">
    <property type="term" value="F:methionine synthase activity"/>
    <property type="evidence" value="ECO:0007669"/>
    <property type="project" value="InterPro"/>
</dbReference>
<organism evidence="10">
    <name type="scientific">Cuerna arida</name>
    <dbReference type="NCBI Taxonomy" id="1464854"/>
    <lineage>
        <taxon>Eukaryota</taxon>
        <taxon>Metazoa</taxon>
        <taxon>Ecdysozoa</taxon>
        <taxon>Arthropoda</taxon>
        <taxon>Hexapoda</taxon>
        <taxon>Insecta</taxon>
        <taxon>Pterygota</taxon>
        <taxon>Neoptera</taxon>
        <taxon>Paraneoptera</taxon>
        <taxon>Hemiptera</taxon>
        <taxon>Auchenorrhyncha</taxon>
        <taxon>Membracoidea</taxon>
        <taxon>Cicadellidae</taxon>
        <taxon>Cicadellinae</taxon>
        <taxon>Proconiini</taxon>
        <taxon>Cuerna</taxon>
    </lineage>
</organism>
<reference evidence="10" key="1">
    <citation type="submission" date="2015-11" db="EMBL/GenBank/DDBJ databases">
        <title>De novo transcriptome assembly of four potential Pierce s Disease insect vectors from Arizona vineyards.</title>
        <authorList>
            <person name="Tassone E.E."/>
        </authorList>
    </citation>
    <scope>NUCLEOTIDE SEQUENCE</scope>
</reference>
<feature type="transmembrane region" description="Helical" evidence="8">
    <location>
        <begin position="525"/>
        <end position="544"/>
    </location>
</feature>
<evidence type="ECO:0000259" key="9">
    <source>
        <dbReference type="PROSITE" id="PS50974"/>
    </source>
</evidence>
<keyword evidence="3 8" id="KW-0812">Transmembrane</keyword>
<dbReference type="PANTHER" id="PTHR13412:SF0">
    <property type="entry name" value="T-CELL IMMUNOMODULATORY PROTEIN"/>
    <property type="match status" value="1"/>
</dbReference>
<evidence type="ECO:0000256" key="8">
    <source>
        <dbReference type="SAM" id="Phobius"/>
    </source>
</evidence>
<dbReference type="AlphaFoldDB" id="A0A1B6GBE2"/>
<dbReference type="SUPFAM" id="SSF69318">
    <property type="entry name" value="Integrin alpha N-terminal domain"/>
    <property type="match status" value="1"/>
</dbReference>
<keyword evidence="5 8" id="KW-0472">Membrane</keyword>
<keyword evidence="4 8" id="KW-1133">Transmembrane helix</keyword>
<feature type="domain" description="AdoMet activation" evidence="9">
    <location>
        <begin position="1"/>
        <end position="111"/>
    </location>
</feature>
<evidence type="ECO:0000256" key="3">
    <source>
        <dbReference type="ARBA" id="ARBA00022692"/>
    </source>
</evidence>
<dbReference type="EMBL" id="GECZ01010019">
    <property type="protein sequence ID" value="JAS59750.1"/>
    <property type="molecule type" value="Transcribed_RNA"/>
</dbReference>
<dbReference type="PROSITE" id="PS50974">
    <property type="entry name" value="ADOMET_ACTIVATION"/>
    <property type="match status" value="1"/>
</dbReference>
<name>A0A1B6GBE2_9HEMI</name>
<keyword evidence="7" id="KW-0808">Transferase</keyword>
<evidence type="ECO:0000256" key="7">
    <source>
        <dbReference type="PROSITE-ProRule" id="PRU00346"/>
    </source>
</evidence>
<feature type="non-terminal residue" evidence="10">
    <location>
        <position position="551"/>
    </location>
</feature>
<feature type="non-terminal residue" evidence="10">
    <location>
        <position position="1"/>
    </location>
</feature>
<evidence type="ECO:0000256" key="1">
    <source>
        <dbReference type="ARBA" id="ARBA00004479"/>
    </source>
</evidence>
<comment type="similarity">
    <text evidence="2">Belongs to the TIP family.</text>
</comment>
<dbReference type="GO" id="GO:0005886">
    <property type="term" value="C:plasma membrane"/>
    <property type="evidence" value="ECO:0007669"/>
    <property type="project" value="TreeGrafter"/>
</dbReference>
<evidence type="ECO:0000256" key="4">
    <source>
        <dbReference type="ARBA" id="ARBA00022989"/>
    </source>
</evidence>
<dbReference type="InterPro" id="IPR028994">
    <property type="entry name" value="Integrin_alpha_N"/>
</dbReference>
<evidence type="ECO:0000313" key="10">
    <source>
        <dbReference type="EMBL" id="JAS59750.1"/>
    </source>
</evidence>
<protein>
    <recommendedName>
        <fullName evidence="9">AdoMet activation domain-containing protein</fullName>
    </recommendedName>
</protein>
<dbReference type="InterPro" id="IPR024881">
    <property type="entry name" value="Tip"/>
</dbReference>